<dbReference type="PANTHER" id="PTHR30157:SF0">
    <property type="entry name" value="NADPH-DEPENDENT FERRIC-CHELATE REDUCTASE"/>
    <property type="match status" value="1"/>
</dbReference>
<reference evidence="2 3" key="1">
    <citation type="submission" date="2015-11" db="EMBL/GenBank/DDBJ databases">
        <authorList>
            <person name="Zhang Y."/>
            <person name="Guo Z."/>
        </authorList>
    </citation>
    <scope>NUCLEOTIDE SEQUENCE [LARGE SCALE GENOMIC DNA]</scope>
    <source>
        <strain evidence="2 3">YFY001</strain>
    </source>
</reference>
<dbReference type="Gene3D" id="3.40.50.80">
    <property type="entry name" value="Nucleotide-binding domain of ferredoxin-NADP reductase (FNR) module"/>
    <property type="match status" value="1"/>
</dbReference>
<dbReference type="SUPFAM" id="SSF63380">
    <property type="entry name" value="Riboflavin synthase domain-like"/>
    <property type="match status" value="1"/>
</dbReference>
<dbReference type="AlphaFoldDB" id="A0A1L3MJJ9"/>
<dbReference type="InterPro" id="IPR039261">
    <property type="entry name" value="FNR_nucleotide-bd"/>
</dbReference>
<dbReference type="InterPro" id="IPR013113">
    <property type="entry name" value="SIP_FAD-bd"/>
</dbReference>
<sequence>MKIAELKDRVVLGAARAYARRTMADYAERPEESQFTVTVSRVVDLNPVMRRITLSAPELTRYELLGPDEYFGLLMPGADGRLHLPDPERTNVRTAIADMPESEQPGLRWYTVRALRRDEGELDVDIVTHGDSGPGSAWATTAVVGDVAGFRSGGALYSTWDAPRQLIVADETAVPALLAILEERFRRGLPGLGEGIEAHVEVGSRVVLDGLDLPAAVTVHERGDAAPGTAVLAALATAPDLTADLDYAWLCGESGLATSLRRHLVQEIGMDKRAITFSGYWKLGAARG</sequence>
<evidence type="ECO:0000313" key="2">
    <source>
        <dbReference type="EMBL" id="APH02563.1"/>
    </source>
</evidence>
<dbReference type="CDD" id="cd06193">
    <property type="entry name" value="siderophore_interacting"/>
    <property type="match status" value="1"/>
</dbReference>
<dbReference type="InterPro" id="IPR007037">
    <property type="entry name" value="SIP_rossman_dom"/>
</dbReference>
<dbReference type="InterPro" id="IPR017938">
    <property type="entry name" value="Riboflavin_synthase-like_b-brl"/>
</dbReference>
<name>A0A1L3MJJ9_9MICO</name>
<dbReference type="InterPro" id="IPR039374">
    <property type="entry name" value="SIP_fam"/>
</dbReference>
<dbReference type="GO" id="GO:0016491">
    <property type="term" value="F:oxidoreductase activity"/>
    <property type="evidence" value="ECO:0007669"/>
    <property type="project" value="InterPro"/>
</dbReference>
<protein>
    <submittedName>
        <fullName evidence="2">Iron utilization protein</fullName>
    </submittedName>
</protein>
<evidence type="ECO:0000259" key="1">
    <source>
        <dbReference type="PROSITE" id="PS51384"/>
    </source>
</evidence>
<proteinExistence type="predicted"/>
<dbReference type="Pfam" id="PF08021">
    <property type="entry name" value="FAD_binding_9"/>
    <property type="match status" value="1"/>
</dbReference>
<gene>
    <name evidence="2" type="ORF">ASJ30_14330</name>
</gene>
<dbReference type="PANTHER" id="PTHR30157">
    <property type="entry name" value="FERRIC REDUCTASE, NADPH-DEPENDENT"/>
    <property type="match status" value="1"/>
</dbReference>
<accession>A0A1L3MJJ9</accession>
<evidence type="ECO:0000313" key="3">
    <source>
        <dbReference type="Proteomes" id="UP000182938"/>
    </source>
</evidence>
<dbReference type="Gene3D" id="2.40.30.10">
    <property type="entry name" value="Translation factors"/>
    <property type="match status" value="1"/>
</dbReference>
<feature type="domain" description="FAD-binding FR-type" evidence="1">
    <location>
        <begin position="32"/>
        <end position="163"/>
    </location>
</feature>
<dbReference type="Proteomes" id="UP000182938">
    <property type="component" value="Chromosome"/>
</dbReference>
<organism evidence="2 3">
    <name type="scientific">Janibacter indicus</name>
    <dbReference type="NCBI Taxonomy" id="857417"/>
    <lineage>
        <taxon>Bacteria</taxon>
        <taxon>Bacillati</taxon>
        <taxon>Actinomycetota</taxon>
        <taxon>Actinomycetes</taxon>
        <taxon>Micrococcales</taxon>
        <taxon>Intrasporangiaceae</taxon>
        <taxon>Janibacter</taxon>
    </lineage>
</organism>
<dbReference type="EMBL" id="CP013290">
    <property type="protein sequence ID" value="APH02563.1"/>
    <property type="molecule type" value="Genomic_DNA"/>
</dbReference>
<dbReference type="InterPro" id="IPR017927">
    <property type="entry name" value="FAD-bd_FR_type"/>
</dbReference>
<keyword evidence="3" id="KW-1185">Reference proteome</keyword>
<dbReference type="RefSeq" id="WP_072625703.1">
    <property type="nucleotide sequence ID" value="NZ_CP013290.1"/>
</dbReference>
<dbReference type="PROSITE" id="PS51384">
    <property type="entry name" value="FAD_FR"/>
    <property type="match status" value="1"/>
</dbReference>
<dbReference type="Pfam" id="PF04954">
    <property type="entry name" value="SIP"/>
    <property type="match status" value="1"/>
</dbReference>
<dbReference type="KEGG" id="jte:ASJ30_14330"/>